<accession>A0AAJ8BWV8</accession>
<organism evidence="1">
    <name type="scientific">Aspergillus niger</name>
    <dbReference type="NCBI Taxonomy" id="5061"/>
    <lineage>
        <taxon>Eukaryota</taxon>
        <taxon>Fungi</taxon>
        <taxon>Dikarya</taxon>
        <taxon>Ascomycota</taxon>
        <taxon>Pezizomycotina</taxon>
        <taxon>Eurotiomycetes</taxon>
        <taxon>Eurotiomycetidae</taxon>
        <taxon>Eurotiales</taxon>
        <taxon>Aspergillaceae</taxon>
        <taxon>Aspergillus</taxon>
        <taxon>Aspergillus subgen. Circumdati</taxon>
    </lineage>
</organism>
<sequence>MGQTAREGRNSEPKFGWKCIRGLGHPIQCRELEMVRVKFVAKLFLIKYYVVDTCPPSSMLNAQVADVSERWIGGMTVRQKNNISIVLPWQACKVQGVYPWPGIQGSDAVAKKIYLKAMTMIAWCRMNFKDDDKSEYYLRGKSRPLDGLHPRHGISMVLGKRSGYYSVSSCEAKKERSWSRATRLLSRLAPVAKFWWLITVSDPALTPGKYSGGAGVKLVVGGAQFLVILGMTNVNRFCKRVKSDGHHDPLTGIGLDFWDGPTTRGVTVCFHQHQPAWNWKRPKGWVPVPETGGMRLDPE</sequence>
<name>A0AAJ8BWV8_ASPNG</name>
<gene>
    <name evidence="1" type="ORF">An08g05020</name>
</gene>
<dbReference type="KEGG" id="ang:An08g05020"/>
<dbReference type="VEuPathDB" id="FungiDB:An08g05020"/>
<dbReference type="AlphaFoldDB" id="A0AAJ8BWV8"/>
<dbReference type="RefSeq" id="XP_059604016.1">
    <property type="nucleotide sequence ID" value="XM_059749037.1"/>
</dbReference>
<evidence type="ECO:0000313" key="1">
    <source>
        <dbReference type="RefSeq" id="XP_059604016.1"/>
    </source>
</evidence>
<protein>
    <submittedName>
        <fullName evidence="1">Uncharacterized protein</fullName>
    </submittedName>
</protein>
<reference evidence="1" key="1">
    <citation type="submission" date="2025-02" db="EMBL/GenBank/DDBJ databases">
        <authorList>
            <consortium name="NCBI Genome Project"/>
        </authorList>
    </citation>
    <scope>NUCLEOTIDE SEQUENCE</scope>
</reference>
<dbReference type="GeneID" id="84591667"/>
<reference evidence="1" key="2">
    <citation type="submission" date="2025-08" db="UniProtKB">
        <authorList>
            <consortium name="RefSeq"/>
        </authorList>
    </citation>
    <scope>IDENTIFICATION</scope>
</reference>
<proteinExistence type="predicted"/>